<keyword evidence="3" id="KW-1185">Reference proteome</keyword>
<dbReference type="InterPro" id="IPR041854">
    <property type="entry name" value="BFD-like_2Fe2S-bd_dom_sf"/>
</dbReference>
<reference evidence="3" key="1">
    <citation type="submission" date="2016-10" db="EMBL/GenBank/DDBJ databases">
        <authorList>
            <person name="Varghese N."/>
            <person name="Submissions S."/>
        </authorList>
    </citation>
    <scope>NUCLEOTIDE SEQUENCE [LARGE SCALE GENOMIC DNA]</scope>
    <source>
        <strain evidence="3">DSM 23256</strain>
    </source>
</reference>
<dbReference type="EMBL" id="FNBU01000017">
    <property type="protein sequence ID" value="SDF60539.1"/>
    <property type="molecule type" value="Genomic_DNA"/>
</dbReference>
<dbReference type="AlphaFoldDB" id="A0A1G7MHD2"/>
<dbReference type="InterPro" id="IPR007419">
    <property type="entry name" value="BFD-like_2Fe2S-bd_dom"/>
</dbReference>
<organism evidence="2 3">
    <name type="scientific">Sporolituus thermophilus DSM 23256</name>
    <dbReference type="NCBI Taxonomy" id="1123285"/>
    <lineage>
        <taxon>Bacteria</taxon>
        <taxon>Bacillati</taxon>
        <taxon>Bacillota</taxon>
        <taxon>Negativicutes</taxon>
        <taxon>Selenomonadales</taxon>
        <taxon>Sporomusaceae</taxon>
        <taxon>Sporolituus</taxon>
    </lineage>
</organism>
<dbReference type="Pfam" id="PF04324">
    <property type="entry name" value="Fer2_BFD"/>
    <property type="match status" value="1"/>
</dbReference>
<dbReference type="Gene3D" id="1.10.10.1100">
    <property type="entry name" value="BFD-like [2Fe-2S]-binding domain"/>
    <property type="match status" value="1"/>
</dbReference>
<dbReference type="STRING" id="1123285.SAMN05660235_02126"/>
<protein>
    <submittedName>
        <fullName evidence="2">BFD-like [2Fe-2S] binding domain-containing protein</fullName>
    </submittedName>
</protein>
<evidence type="ECO:0000259" key="1">
    <source>
        <dbReference type="Pfam" id="PF04324"/>
    </source>
</evidence>
<accession>A0A1G7MHD2</accession>
<feature type="domain" description="BFD-like [2Fe-2S]-binding" evidence="1">
    <location>
        <begin position="6"/>
        <end position="46"/>
    </location>
</feature>
<evidence type="ECO:0000313" key="2">
    <source>
        <dbReference type="EMBL" id="SDF60539.1"/>
    </source>
</evidence>
<sequence length="54" mass="5964">MKKSTTVCYCKNVTEEEIIEHVAVRKCCSSLEDIQRHTGANTGTECHIKNPAGV</sequence>
<name>A0A1G7MHD2_9FIRM</name>
<proteinExistence type="predicted"/>
<evidence type="ECO:0000313" key="3">
    <source>
        <dbReference type="Proteomes" id="UP000243333"/>
    </source>
</evidence>
<gene>
    <name evidence="2" type="ORF">SAMN05660235_02126</name>
</gene>
<dbReference type="Proteomes" id="UP000243333">
    <property type="component" value="Unassembled WGS sequence"/>
</dbReference>